<dbReference type="Proteomes" id="UP000826775">
    <property type="component" value="Chromosome"/>
</dbReference>
<protein>
    <recommendedName>
        <fullName evidence="1">FAD linked oxidase N-terminal domain-containing protein</fullName>
    </recommendedName>
</protein>
<dbReference type="Gene3D" id="3.30.43.10">
    <property type="entry name" value="Uridine Diphospho-n-acetylenolpyruvylglucosamine Reductase, domain 2"/>
    <property type="match status" value="1"/>
</dbReference>
<evidence type="ECO:0000313" key="2">
    <source>
        <dbReference type="EMBL" id="BCZ17112.1"/>
    </source>
</evidence>
<dbReference type="InterPro" id="IPR036318">
    <property type="entry name" value="FAD-bd_PCMH-like_sf"/>
</dbReference>
<feature type="domain" description="FAD linked oxidase N-terminal" evidence="1">
    <location>
        <begin position="40"/>
        <end position="78"/>
    </location>
</feature>
<dbReference type="PANTHER" id="PTHR42934:SF2">
    <property type="entry name" value="GLYCOLATE OXIDASE SUBUNIT GLCD"/>
    <property type="match status" value="1"/>
</dbReference>
<dbReference type="EMBL" id="AP024814">
    <property type="protein sequence ID" value="BCZ17112.1"/>
    <property type="molecule type" value="Genomic_DNA"/>
</dbReference>
<evidence type="ECO:0000259" key="1">
    <source>
        <dbReference type="Pfam" id="PF01565"/>
    </source>
</evidence>
<organism evidence="2 3">
    <name type="scientific">Helicobacter gastrocanis</name>
    <dbReference type="NCBI Taxonomy" id="2849641"/>
    <lineage>
        <taxon>Bacteria</taxon>
        <taxon>Pseudomonadati</taxon>
        <taxon>Campylobacterota</taxon>
        <taxon>Epsilonproteobacteria</taxon>
        <taxon>Campylobacterales</taxon>
        <taxon>Helicobacteraceae</taxon>
        <taxon>Helicobacter</taxon>
    </lineage>
</organism>
<keyword evidence="3" id="KW-1185">Reference proteome</keyword>
<dbReference type="SUPFAM" id="SSF56176">
    <property type="entry name" value="FAD-binding/transporter-associated domain-like"/>
    <property type="match status" value="1"/>
</dbReference>
<accession>A0ABN6I2V1</accession>
<dbReference type="InterPro" id="IPR016167">
    <property type="entry name" value="FAD-bd_PCMH_sub1"/>
</dbReference>
<gene>
    <name evidence="2" type="ORF">NHP190003_03940</name>
</gene>
<sequence length="81" mass="8915">MLDPNHAKALGAFVGEDNFFTDPAHLSAYAYDATRERHLPEAVIFPRNEQEISQVLTYCNQHKIIVVPRGAGSGFTGGLWG</sequence>
<dbReference type="PANTHER" id="PTHR42934">
    <property type="entry name" value="GLYCOLATE OXIDASE SUBUNIT GLCD"/>
    <property type="match status" value="1"/>
</dbReference>
<reference evidence="2 3" key="1">
    <citation type="submission" date="2021-07" db="EMBL/GenBank/DDBJ databases">
        <title>Novel Helicobacter sp. Isolated from a dog.</title>
        <authorList>
            <person name="Rimbara E."/>
            <person name="Suzuki M."/>
        </authorList>
    </citation>
    <scope>NUCLEOTIDE SEQUENCE [LARGE SCALE GENOMIC DNA]</scope>
    <source>
        <strain evidence="3">NHP19-003</strain>
    </source>
</reference>
<dbReference type="Pfam" id="PF01565">
    <property type="entry name" value="FAD_binding_4"/>
    <property type="match status" value="1"/>
</dbReference>
<name>A0ABN6I2V1_9HELI</name>
<dbReference type="InterPro" id="IPR051914">
    <property type="entry name" value="FAD-linked_OxidoTrans_Type4"/>
</dbReference>
<evidence type="ECO:0000313" key="3">
    <source>
        <dbReference type="Proteomes" id="UP000826775"/>
    </source>
</evidence>
<proteinExistence type="predicted"/>
<dbReference type="InterPro" id="IPR006094">
    <property type="entry name" value="Oxid_FAD_bind_N"/>
</dbReference>